<dbReference type="PROSITE" id="PS50092">
    <property type="entry name" value="TSP1"/>
    <property type="match status" value="2"/>
</dbReference>
<name>A0A8B6G3N0_MYTGA</name>
<keyword evidence="3" id="KW-0732">Signal</keyword>
<evidence type="ECO:0000313" key="6">
    <source>
        <dbReference type="EMBL" id="VDI58138.1"/>
    </source>
</evidence>
<dbReference type="InterPro" id="IPR036383">
    <property type="entry name" value="TSP1_rpt_sf"/>
</dbReference>
<dbReference type="SUPFAM" id="SSF82895">
    <property type="entry name" value="TSP-1 type 1 repeat"/>
    <property type="match status" value="2"/>
</dbReference>
<dbReference type="GO" id="GO:0006508">
    <property type="term" value="P:proteolysis"/>
    <property type="evidence" value="ECO:0007669"/>
    <property type="project" value="TreeGrafter"/>
</dbReference>
<evidence type="ECO:0000256" key="4">
    <source>
        <dbReference type="ARBA" id="ARBA00022737"/>
    </source>
</evidence>
<reference evidence="6" key="1">
    <citation type="submission" date="2018-11" db="EMBL/GenBank/DDBJ databases">
        <authorList>
            <person name="Alioto T."/>
            <person name="Alioto T."/>
        </authorList>
    </citation>
    <scope>NUCLEOTIDE SEQUENCE</scope>
</reference>
<dbReference type="PANTHER" id="PTHR13723:SF281">
    <property type="entry name" value="PAPILIN"/>
    <property type="match status" value="1"/>
</dbReference>
<proteinExistence type="predicted"/>
<evidence type="ECO:0000313" key="7">
    <source>
        <dbReference type="Proteomes" id="UP000596742"/>
    </source>
</evidence>
<dbReference type="PANTHER" id="PTHR13723">
    <property type="entry name" value="ADAMTS A DISINTEGRIN AND METALLOPROTEASE WITH THROMBOSPONDIN MOTIFS PROTEASE"/>
    <property type="match status" value="1"/>
</dbReference>
<protein>
    <recommendedName>
        <fullName evidence="5">PLAC domain-containing protein</fullName>
    </recommendedName>
</protein>
<dbReference type="SMART" id="SM00209">
    <property type="entry name" value="TSP1"/>
    <property type="match status" value="2"/>
</dbReference>
<keyword evidence="2" id="KW-0964">Secreted</keyword>
<dbReference type="AlphaFoldDB" id="A0A8B6G3N0"/>
<comment type="subcellular location">
    <subcellularLocation>
        <location evidence="1">Secreted</location>
    </subcellularLocation>
</comment>
<keyword evidence="7" id="KW-1185">Reference proteome</keyword>
<dbReference type="GO" id="GO:0030198">
    <property type="term" value="P:extracellular matrix organization"/>
    <property type="evidence" value="ECO:0007669"/>
    <property type="project" value="TreeGrafter"/>
</dbReference>
<organism evidence="6 7">
    <name type="scientific">Mytilus galloprovincialis</name>
    <name type="common">Mediterranean mussel</name>
    <dbReference type="NCBI Taxonomy" id="29158"/>
    <lineage>
        <taxon>Eukaryota</taxon>
        <taxon>Metazoa</taxon>
        <taxon>Spiralia</taxon>
        <taxon>Lophotrochozoa</taxon>
        <taxon>Mollusca</taxon>
        <taxon>Bivalvia</taxon>
        <taxon>Autobranchia</taxon>
        <taxon>Pteriomorphia</taxon>
        <taxon>Mytilida</taxon>
        <taxon>Mytiloidea</taxon>
        <taxon>Mytilidae</taxon>
        <taxon>Mytilinae</taxon>
        <taxon>Mytilus</taxon>
    </lineage>
</organism>
<dbReference type="Proteomes" id="UP000596742">
    <property type="component" value="Unassembled WGS sequence"/>
</dbReference>
<keyword evidence="4" id="KW-0677">Repeat</keyword>
<evidence type="ECO:0000256" key="2">
    <source>
        <dbReference type="ARBA" id="ARBA00022525"/>
    </source>
</evidence>
<sequence>MEYKHARCGVRMRRQVWCKNETSGDIKDEADCDILTKPTAIKSCIIEKCRDWKTSPWNQCSSTCGYAVQKRPVTCPDKHQCDPDQRPTDLQNCKVPACLAWIQGQWSKCSQTCNGGQEIRLVECVNMTSQRITVGCPEPLKPAESQDCNTDACSNQDRELKKHTCDSNVMSYKVCRALRRMGHCNKMFVKVKCCKTCEERKWRENRPKGDLGR</sequence>
<dbReference type="InterPro" id="IPR050439">
    <property type="entry name" value="ADAMTS_ADAMTS-like"/>
</dbReference>
<evidence type="ECO:0000256" key="1">
    <source>
        <dbReference type="ARBA" id="ARBA00004613"/>
    </source>
</evidence>
<evidence type="ECO:0000256" key="3">
    <source>
        <dbReference type="ARBA" id="ARBA00022729"/>
    </source>
</evidence>
<dbReference type="OrthoDB" id="10035764at2759"/>
<dbReference type="InterPro" id="IPR000884">
    <property type="entry name" value="TSP1_rpt"/>
</dbReference>
<dbReference type="GO" id="GO:0004222">
    <property type="term" value="F:metalloendopeptidase activity"/>
    <property type="evidence" value="ECO:0007669"/>
    <property type="project" value="TreeGrafter"/>
</dbReference>
<dbReference type="GO" id="GO:0005576">
    <property type="term" value="C:extracellular region"/>
    <property type="evidence" value="ECO:0007669"/>
    <property type="project" value="UniProtKB-SubCell"/>
</dbReference>
<dbReference type="Pfam" id="PF19030">
    <property type="entry name" value="TSP1_ADAMTS"/>
    <property type="match status" value="2"/>
</dbReference>
<evidence type="ECO:0000259" key="5">
    <source>
        <dbReference type="PROSITE" id="PS50900"/>
    </source>
</evidence>
<gene>
    <name evidence="6" type="ORF">MGAL_10B032686</name>
</gene>
<comment type="caution">
    <text evidence="6">The sequence shown here is derived from an EMBL/GenBank/DDBJ whole genome shotgun (WGS) entry which is preliminary data.</text>
</comment>
<feature type="domain" description="PLAC" evidence="5">
    <location>
        <begin position="161"/>
        <end position="201"/>
    </location>
</feature>
<accession>A0A8B6G3N0</accession>
<dbReference type="Gene3D" id="2.20.100.10">
    <property type="entry name" value="Thrombospondin type-1 (TSP1) repeat"/>
    <property type="match status" value="2"/>
</dbReference>
<dbReference type="InterPro" id="IPR010909">
    <property type="entry name" value="PLAC"/>
</dbReference>
<dbReference type="PROSITE" id="PS50900">
    <property type="entry name" value="PLAC"/>
    <property type="match status" value="1"/>
</dbReference>
<dbReference type="GO" id="GO:0031012">
    <property type="term" value="C:extracellular matrix"/>
    <property type="evidence" value="ECO:0007669"/>
    <property type="project" value="TreeGrafter"/>
</dbReference>
<dbReference type="EMBL" id="UYJE01007810">
    <property type="protein sequence ID" value="VDI58138.1"/>
    <property type="molecule type" value="Genomic_DNA"/>
</dbReference>